<reference evidence="1 2" key="1">
    <citation type="submission" date="2018-07" db="EMBL/GenBank/DDBJ databases">
        <title>The complete nuclear genome of the prasinophyte Chloropicon primus (CCMP1205).</title>
        <authorList>
            <person name="Pombert J.-F."/>
            <person name="Otis C."/>
            <person name="Turmel M."/>
            <person name="Lemieux C."/>
        </authorList>
    </citation>
    <scope>NUCLEOTIDE SEQUENCE [LARGE SCALE GENOMIC DNA]</scope>
    <source>
        <strain evidence="1 2">CCMP1205</strain>
    </source>
</reference>
<organism evidence="1 2">
    <name type="scientific">Chloropicon primus</name>
    <dbReference type="NCBI Taxonomy" id="1764295"/>
    <lineage>
        <taxon>Eukaryota</taxon>
        <taxon>Viridiplantae</taxon>
        <taxon>Chlorophyta</taxon>
        <taxon>Chloropicophyceae</taxon>
        <taxon>Chloropicales</taxon>
        <taxon>Chloropicaceae</taxon>
        <taxon>Chloropicon</taxon>
    </lineage>
</organism>
<dbReference type="EMBL" id="CP031043">
    <property type="protein sequence ID" value="QDZ23386.1"/>
    <property type="molecule type" value="Genomic_DNA"/>
</dbReference>
<evidence type="ECO:0000313" key="2">
    <source>
        <dbReference type="Proteomes" id="UP000316726"/>
    </source>
</evidence>
<evidence type="ECO:0008006" key="3">
    <source>
        <dbReference type="Google" id="ProtNLM"/>
    </source>
</evidence>
<sequence>MTISLTVQPRVQREKWSLYWKESMSTKTDILDPVVLSVDEKKTKVGDVLQMVSSRMSWPPKQELLRLEGFEEPWELCVLNGKECMEDQTLADCGITKENSTVTTVRKVLVAEGWKIKTGGLDDSDTDEDDF</sequence>
<protein>
    <recommendedName>
        <fullName evidence="3">Ubiquitin-like domain-containing protein</fullName>
    </recommendedName>
</protein>
<dbReference type="Proteomes" id="UP000316726">
    <property type="component" value="Chromosome 10"/>
</dbReference>
<dbReference type="CDD" id="cd17039">
    <property type="entry name" value="Ubl_ubiquitin_like"/>
    <property type="match status" value="1"/>
</dbReference>
<dbReference type="OrthoDB" id="565206at2759"/>
<evidence type="ECO:0000313" key="1">
    <source>
        <dbReference type="EMBL" id="QDZ23386.1"/>
    </source>
</evidence>
<dbReference type="STRING" id="1764295.A0A5B8MSD7"/>
<keyword evidence="2" id="KW-1185">Reference proteome</keyword>
<dbReference type="AlphaFoldDB" id="A0A5B8MSD7"/>
<proteinExistence type="predicted"/>
<accession>A0A5B8MSD7</accession>
<name>A0A5B8MSD7_9CHLO</name>
<gene>
    <name evidence="1" type="ORF">A3770_10p59040</name>
</gene>
<dbReference type="Gene3D" id="3.10.20.90">
    <property type="entry name" value="Phosphatidylinositol 3-kinase Catalytic Subunit, Chain A, domain 1"/>
    <property type="match status" value="1"/>
</dbReference>